<dbReference type="Pfam" id="PF04264">
    <property type="entry name" value="YceI"/>
    <property type="match status" value="1"/>
</dbReference>
<protein>
    <submittedName>
        <fullName evidence="2">YceI family protein</fullName>
    </submittedName>
</protein>
<dbReference type="PANTHER" id="PTHR34406:SF1">
    <property type="entry name" value="PROTEIN YCEI"/>
    <property type="match status" value="1"/>
</dbReference>
<evidence type="ECO:0000313" key="3">
    <source>
        <dbReference type="Proteomes" id="UP001268651"/>
    </source>
</evidence>
<dbReference type="InterPro" id="IPR036761">
    <property type="entry name" value="TTHA0802/YceI-like_sf"/>
</dbReference>
<reference evidence="2 3" key="1">
    <citation type="submission" date="2023-10" db="EMBL/GenBank/DDBJ databases">
        <title>Marimonas sp. nov. isolated from tidal mud flat.</title>
        <authorList>
            <person name="Jaincy N.J."/>
            <person name="Srinivasan S."/>
            <person name="Lee S.-S."/>
        </authorList>
    </citation>
    <scope>NUCLEOTIDE SEQUENCE [LARGE SCALE GENOMIC DNA]</scope>
    <source>
        <strain evidence="2 3">MJ-SS3</strain>
    </source>
</reference>
<gene>
    <name evidence="2" type="ORF">RXV94_07875</name>
</gene>
<dbReference type="PANTHER" id="PTHR34406">
    <property type="entry name" value="PROTEIN YCEI"/>
    <property type="match status" value="1"/>
</dbReference>
<accession>A0ABU3U6P5</accession>
<dbReference type="SUPFAM" id="SSF101874">
    <property type="entry name" value="YceI-like"/>
    <property type="match status" value="1"/>
</dbReference>
<name>A0ABU3U6P5_9FLAO</name>
<keyword evidence="3" id="KW-1185">Reference proteome</keyword>
<dbReference type="InterPro" id="IPR007372">
    <property type="entry name" value="Lipid/polyisoprenoid-bd_YceI"/>
</dbReference>
<evidence type="ECO:0000313" key="2">
    <source>
        <dbReference type="EMBL" id="MDU8886074.1"/>
    </source>
</evidence>
<organism evidence="2 3">
    <name type="scientific">Gilvirhabdus luticola</name>
    <dbReference type="NCBI Taxonomy" id="3079858"/>
    <lineage>
        <taxon>Bacteria</taxon>
        <taxon>Pseudomonadati</taxon>
        <taxon>Bacteroidota</taxon>
        <taxon>Flavobacteriia</taxon>
        <taxon>Flavobacteriales</taxon>
        <taxon>Flavobacteriaceae</taxon>
        <taxon>Gilvirhabdus</taxon>
    </lineage>
</organism>
<sequence length="224" mass="24236">MKKRILNIFMIAAVAVVMVNCKDKAKEANTSEAEAAAVNESTTQKYVTDVTKSTIEWKGFKPTGTHNGTVNIDTGVFQVDGGNIQSGTFLIDMTSIVSLDLEEGKMKTNLENHLKGTVEGKEGDFFNVTQFPTGAFEVTGVSDEGGKTMLSGNLTLKGVKQNITFPVSVANVGDELTITSDAFTIDRTKWGVNYGSKTVFDNLGDKFISDEIELKINVVAYKKA</sequence>
<dbReference type="Gene3D" id="2.40.128.110">
    <property type="entry name" value="Lipid/polyisoprenoid-binding, YceI-like"/>
    <property type="match status" value="1"/>
</dbReference>
<feature type="domain" description="Lipid/polyisoprenoid-binding YceI-like" evidence="1">
    <location>
        <begin position="45"/>
        <end position="221"/>
    </location>
</feature>
<evidence type="ECO:0000259" key="1">
    <source>
        <dbReference type="SMART" id="SM00867"/>
    </source>
</evidence>
<dbReference type="EMBL" id="JAWHTF010000003">
    <property type="protein sequence ID" value="MDU8886074.1"/>
    <property type="molecule type" value="Genomic_DNA"/>
</dbReference>
<dbReference type="Proteomes" id="UP001268651">
    <property type="component" value="Unassembled WGS sequence"/>
</dbReference>
<comment type="caution">
    <text evidence="2">The sequence shown here is derived from an EMBL/GenBank/DDBJ whole genome shotgun (WGS) entry which is preliminary data.</text>
</comment>
<dbReference type="SMART" id="SM00867">
    <property type="entry name" value="YceI"/>
    <property type="match status" value="1"/>
</dbReference>
<proteinExistence type="predicted"/>
<dbReference type="RefSeq" id="WP_316662004.1">
    <property type="nucleotide sequence ID" value="NZ_JAWHTF010000003.1"/>
</dbReference>